<dbReference type="InterPro" id="IPR009594">
    <property type="entry name" value="Tscrpt_reg_HTH_AraC_N"/>
</dbReference>
<dbReference type="Pfam" id="PF12833">
    <property type="entry name" value="HTH_18"/>
    <property type="match status" value="1"/>
</dbReference>
<keyword evidence="1" id="KW-0805">Transcription regulation</keyword>
<dbReference type="RefSeq" id="WP_109644529.1">
    <property type="nucleotide sequence ID" value="NZ_QGGB01000002.1"/>
</dbReference>
<gene>
    <name evidence="5" type="ORF">DDZ15_02595</name>
</gene>
<keyword evidence="3" id="KW-0804">Transcription</keyword>
<evidence type="ECO:0000256" key="2">
    <source>
        <dbReference type="ARBA" id="ARBA00023125"/>
    </source>
</evidence>
<dbReference type="PANTHER" id="PTHR46796:SF6">
    <property type="entry name" value="ARAC SUBFAMILY"/>
    <property type="match status" value="1"/>
</dbReference>
<dbReference type="GO" id="GO:0003700">
    <property type="term" value="F:DNA-binding transcription factor activity"/>
    <property type="evidence" value="ECO:0007669"/>
    <property type="project" value="InterPro"/>
</dbReference>
<dbReference type="InterPro" id="IPR009057">
    <property type="entry name" value="Homeodomain-like_sf"/>
</dbReference>
<name>A0A316TVG5_9BACT</name>
<dbReference type="PROSITE" id="PS01124">
    <property type="entry name" value="HTH_ARAC_FAMILY_2"/>
    <property type="match status" value="1"/>
</dbReference>
<dbReference type="InterPro" id="IPR020449">
    <property type="entry name" value="Tscrpt_reg_AraC-type_HTH"/>
</dbReference>
<dbReference type="SUPFAM" id="SSF46689">
    <property type="entry name" value="Homeodomain-like"/>
    <property type="match status" value="2"/>
</dbReference>
<evidence type="ECO:0000256" key="3">
    <source>
        <dbReference type="ARBA" id="ARBA00023163"/>
    </source>
</evidence>
<dbReference type="PANTHER" id="PTHR46796">
    <property type="entry name" value="HTH-TYPE TRANSCRIPTIONAL ACTIVATOR RHAS-RELATED"/>
    <property type="match status" value="1"/>
</dbReference>
<dbReference type="PROSITE" id="PS00041">
    <property type="entry name" value="HTH_ARAC_FAMILY_1"/>
    <property type="match status" value="1"/>
</dbReference>
<dbReference type="InterPro" id="IPR018060">
    <property type="entry name" value="HTH_AraC"/>
</dbReference>
<proteinExistence type="predicted"/>
<evidence type="ECO:0000313" key="6">
    <source>
        <dbReference type="Proteomes" id="UP000245533"/>
    </source>
</evidence>
<evidence type="ECO:0000256" key="1">
    <source>
        <dbReference type="ARBA" id="ARBA00023015"/>
    </source>
</evidence>
<dbReference type="InterPro" id="IPR050204">
    <property type="entry name" value="AraC_XylS_family_regulators"/>
</dbReference>
<protein>
    <submittedName>
        <fullName evidence="5">AraC family transcriptional regulator</fullName>
    </submittedName>
</protein>
<dbReference type="EMBL" id="QGGB01000002">
    <property type="protein sequence ID" value="PWN07918.1"/>
    <property type="molecule type" value="Genomic_DNA"/>
</dbReference>
<evidence type="ECO:0000313" key="5">
    <source>
        <dbReference type="EMBL" id="PWN07918.1"/>
    </source>
</evidence>
<dbReference type="GO" id="GO:0043565">
    <property type="term" value="F:sequence-specific DNA binding"/>
    <property type="evidence" value="ECO:0007669"/>
    <property type="project" value="InterPro"/>
</dbReference>
<comment type="caution">
    <text evidence="5">The sequence shown here is derived from an EMBL/GenBank/DDBJ whole genome shotgun (WGS) entry which is preliminary data.</text>
</comment>
<dbReference type="OrthoDB" id="9779074at2"/>
<dbReference type="InterPro" id="IPR018062">
    <property type="entry name" value="HTH_AraC-typ_CS"/>
</dbReference>
<dbReference type="Pfam" id="PF06719">
    <property type="entry name" value="AraC_N"/>
    <property type="match status" value="1"/>
</dbReference>
<feature type="domain" description="HTH araC/xylS-type" evidence="4">
    <location>
        <begin position="201"/>
        <end position="299"/>
    </location>
</feature>
<dbReference type="Gene3D" id="1.10.10.60">
    <property type="entry name" value="Homeodomain-like"/>
    <property type="match status" value="2"/>
</dbReference>
<organism evidence="5 6">
    <name type="scientific">Rhodohalobacter mucosus</name>
    <dbReference type="NCBI Taxonomy" id="2079485"/>
    <lineage>
        <taxon>Bacteria</taxon>
        <taxon>Pseudomonadati</taxon>
        <taxon>Balneolota</taxon>
        <taxon>Balneolia</taxon>
        <taxon>Balneolales</taxon>
        <taxon>Balneolaceae</taxon>
        <taxon>Rhodohalobacter</taxon>
    </lineage>
</organism>
<dbReference type="Proteomes" id="UP000245533">
    <property type="component" value="Unassembled WGS sequence"/>
</dbReference>
<evidence type="ECO:0000259" key="4">
    <source>
        <dbReference type="PROSITE" id="PS01124"/>
    </source>
</evidence>
<reference evidence="5 6" key="1">
    <citation type="submission" date="2018-05" db="EMBL/GenBank/DDBJ databases">
        <title>Rhodohalobacter halophilus gen. nov., sp. nov., a moderately halophilic member of the family Balneolaceae.</title>
        <authorList>
            <person name="Liu Z.-W."/>
        </authorList>
    </citation>
    <scope>NUCLEOTIDE SEQUENCE [LARGE SCALE GENOMIC DNA]</scope>
    <source>
        <strain evidence="5 6">8A47</strain>
    </source>
</reference>
<accession>A0A316TVG5</accession>
<keyword evidence="2" id="KW-0238">DNA-binding</keyword>
<dbReference type="AlphaFoldDB" id="A0A316TVG5"/>
<sequence>MSSAFHSHYPPPQKLVENRTSFAGDDAVFSVYDTFQVANRVELRSTSPMYCGMISGKKVIHSGEEKSFEFVPSESLVLPPDQSIYIDFPDAKMDEPTKCITVELPLSRVNDIVARMNDMIPRSKASGNWEYDSAHSVHFKNTASVDLLIRKLFHIFTEEHKQRDLLVDLNTSELIVHMLQTESRALLLKNYRNHLTKNGLAAAIHYIHENLDGPISSDKLASVSCMSKASFYRYFKNEFGVSPVEYINKVRVEKACKLLVKNRMNVTDVGYELGFSSISHFIKLFKEHTGLTPKQYQLQNQSQNQNTQLPSD</sequence>
<dbReference type="SMART" id="SM00342">
    <property type="entry name" value="HTH_ARAC"/>
    <property type="match status" value="1"/>
</dbReference>
<dbReference type="PRINTS" id="PR00032">
    <property type="entry name" value="HTHARAC"/>
</dbReference>
<keyword evidence="6" id="KW-1185">Reference proteome</keyword>